<evidence type="ECO:0000256" key="6">
    <source>
        <dbReference type="ARBA" id="ARBA00071157"/>
    </source>
</evidence>
<dbReference type="PANTHER" id="PTHR11808:SF80">
    <property type="entry name" value="CYSTATHIONINE GAMMA-LYASE"/>
    <property type="match status" value="1"/>
</dbReference>
<dbReference type="InterPro" id="IPR015422">
    <property type="entry name" value="PyrdxlP-dep_Trfase_small"/>
</dbReference>
<evidence type="ECO:0000313" key="11">
    <source>
        <dbReference type="Proteomes" id="UP000199184"/>
    </source>
</evidence>
<evidence type="ECO:0000256" key="3">
    <source>
        <dbReference type="ARBA" id="ARBA00022679"/>
    </source>
</evidence>
<evidence type="ECO:0000256" key="7">
    <source>
        <dbReference type="HAMAP-Rule" id="MF_02056"/>
    </source>
</evidence>
<dbReference type="RefSeq" id="WP_165637791.1">
    <property type="nucleotide sequence ID" value="NZ_FMAI01000026.1"/>
</dbReference>
<dbReference type="UniPathway" id="UPA00051">
    <property type="reaction ID" value="UER00449"/>
</dbReference>
<dbReference type="AlphaFoldDB" id="A0A1C3XQI6"/>
<dbReference type="GO" id="GO:0016765">
    <property type="term" value="F:transferase activity, transferring alkyl or aryl (other than methyl) groups"/>
    <property type="evidence" value="ECO:0007669"/>
    <property type="project" value="UniProtKB-UniRule"/>
</dbReference>
<dbReference type="Gene3D" id="3.90.1150.10">
    <property type="entry name" value="Aspartate Aminotransferase, domain 1"/>
    <property type="match status" value="1"/>
</dbReference>
<gene>
    <name evidence="7" type="primary">metZ</name>
    <name evidence="10" type="ORF">GA0061098_102652</name>
</gene>
<dbReference type="Proteomes" id="UP000199184">
    <property type="component" value="Unassembled WGS sequence"/>
</dbReference>
<dbReference type="GO" id="GO:0005737">
    <property type="term" value="C:cytoplasm"/>
    <property type="evidence" value="ECO:0007669"/>
    <property type="project" value="TreeGrafter"/>
</dbReference>
<comment type="function">
    <text evidence="7">Catalyzes the formation of L-homocysteine from O-succinyl-L-homoserine (OSHS) and hydrogen sulfide.</text>
</comment>
<dbReference type="NCBIfam" id="TIGR01325">
    <property type="entry name" value="O_suc_HS_sulf"/>
    <property type="match status" value="1"/>
</dbReference>
<evidence type="ECO:0000256" key="2">
    <source>
        <dbReference type="ARBA" id="ARBA00011881"/>
    </source>
</evidence>
<sequence>MSKSTTNYRPETRLVHSGTLRSQYGETSEALFLTQGYVYDTAEQCEARFKGEDPGFIYSRYSNPTIAMFERRMIELEGAEAARSAATGMAAVTTAILAPLRAGDHVVASRALFGSCLYVIQDLLPRYGIETTLVDGLDLDQWQRAVRPNTKTFFLESPTNPTLDVLDIPGIAEIAHKGGARLVVDNVFATPIWQSPLALGADVVVYSATKHIDGQGRCLGGIILSSEAFIAEHIHNFMRQTGPSISPFNAWVLLKGLETLGVRVRAQTDTAARIADVLASHPKISRLVFPGRADHPQAALVKKQMRGGSTLVGFEVKGGKAAAFRVLNELKLAKISNNLGDAKSLVTHPATTTHQRLKPEDRAALGISEGFIRFSAGLEHADDLIEDLTAALEKA</sequence>
<dbReference type="GO" id="GO:0030170">
    <property type="term" value="F:pyridoxal phosphate binding"/>
    <property type="evidence" value="ECO:0007669"/>
    <property type="project" value="UniProtKB-UniRule"/>
</dbReference>
<dbReference type="InterPro" id="IPR006234">
    <property type="entry name" value="O-succ-hSer_sulfhydrylase"/>
</dbReference>
<dbReference type="InterPro" id="IPR015421">
    <property type="entry name" value="PyrdxlP-dep_Trfase_major"/>
</dbReference>
<name>A0A1C3XQI6_9BRAD</name>
<protein>
    <recommendedName>
        <fullName evidence="6 7">O-succinylhomoserine sulfhydrylase</fullName>
        <shortName evidence="7">OSH sulfhydrylase</shortName>
        <shortName evidence="7">OSHS sulfhydrylase</shortName>
        <ecNumber evidence="7">2.5.1.-</ecNumber>
    </recommendedName>
</protein>
<dbReference type="GO" id="GO:0019346">
    <property type="term" value="P:transsulfuration"/>
    <property type="evidence" value="ECO:0007669"/>
    <property type="project" value="InterPro"/>
</dbReference>
<keyword evidence="3 7" id="KW-0808">Transferase</keyword>
<evidence type="ECO:0000256" key="4">
    <source>
        <dbReference type="ARBA" id="ARBA00022898"/>
    </source>
</evidence>
<evidence type="ECO:0000256" key="9">
    <source>
        <dbReference type="RuleBase" id="RU362118"/>
    </source>
</evidence>
<comment type="similarity">
    <text evidence="5 7">Belongs to the trans-sulfuration enzymes family. MetZ subfamily.</text>
</comment>
<dbReference type="InterPro" id="IPR000277">
    <property type="entry name" value="Cys/Met-Metab_PyrdxlP-dep_enz"/>
</dbReference>
<evidence type="ECO:0000256" key="1">
    <source>
        <dbReference type="ARBA" id="ARBA00001933"/>
    </source>
</evidence>
<organism evidence="10 11">
    <name type="scientific">Bradyrhizobium shewense</name>
    <dbReference type="NCBI Taxonomy" id="1761772"/>
    <lineage>
        <taxon>Bacteria</taxon>
        <taxon>Pseudomonadati</taxon>
        <taxon>Pseudomonadota</taxon>
        <taxon>Alphaproteobacteria</taxon>
        <taxon>Hyphomicrobiales</taxon>
        <taxon>Nitrobacteraceae</taxon>
        <taxon>Bradyrhizobium</taxon>
    </lineage>
</organism>
<dbReference type="EMBL" id="FMAI01000026">
    <property type="protein sequence ID" value="SCB54415.1"/>
    <property type="molecule type" value="Genomic_DNA"/>
</dbReference>
<feature type="modified residue" description="N6-(pyridoxal phosphate)lysine" evidence="7 8">
    <location>
        <position position="210"/>
    </location>
</feature>
<dbReference type="GO" id="GO:0071268">
    <property type="term" value="P:homocysteine biosynthetic process"/>
    <property type="evidence" value="ECO:0007669"/>
    <property type="project" value="InterPro"/>
</dbReference>
<dbReference type="EC" id="2.5.1.-" evidence="7"/>
<keyword evidence="4 7" id="KW-0663">Pyridoxal phosphate</keyword>
<keyword evidence="11" id="KW-1185">Reference proteome</keyword>
<reference evidence="11" key="1">
    <citation type="submission" date="2016-08" db="EMBL/GenBank/DDBJ databases">
        <authorList>
            <person name="Varghese N."/>
            <person name="Submissions Spin"/>
        </authorList>
    </citation>
    <scope>NUCLEOTIDE SEQUENCE [LARGE SCALE GENOMIC DNA]</scope>
    <source>
        <strain evidence="11">ERR11</strain>
    </source>
</reference>
<dbReference type="Gene3D" id="3.40.640.10">
    <property type="entry name" value="Type I PLP-dependent aspartate aminotransferase-like (Major domain)"/>
    <property type="match status" value="1"/>
</dbReference>
<dbReference type="HAMAP" id="MF_02056">
    <property type="entry name" value="MetZ"/>
    <property type="match status" value="1"/>
</dbReference>
<keyword evidence="7" id="KW-0486">Methionine biosynthesis</keyword>
<dbReference type="GO" id="GO:0016846">
    <property type="term" value="F:carbon-sulfur lyase activity"/>
    <property type="evidence" value="ECO:0007669"/>
    <property type="project" value="TreeGrafter"/>
</dbReference>
<dbReference type="GO" id="GO:0071266">
    <property type="term" value="P:'de novo' L-methionine biosynthetic process"/>
    <property type="evidence" value="ECO:0007669"/>
    <property type="project" value="UniProtKB-UniRule"/>
</dbReference>
<proteinExistence type="inferred from homology"/>
<accession>A0A1C3XQI6</accession>
<dbReference type="CDD" id="cd00614">
    <property type="entry name" value="CGS_like"/>
    <property type="match status" value="1"/>
</dbReference>
<dbReference type="PIRSF" id="PIRSF001434">
    <property type="entry name" value="CGS"/>
    <property type="match status" value="1"/>
</dbReference>
<dbReference type="FunFam" id="3.90.1150.10:FF:000033">
    <property type="entry name" value="Cystathionine gamma-synthase"/>
    <property type="match status" value="1"/>
</dbReference>
<dbReference type="InterPro" id="IPR015424">
    <property type="entry name" value="PyrdxlP-dep_Trfase"/>
</dbReference>
<evidence type="ECO:0000256" key="5">
    <source>
        <dbReference type="ARBA" id="ARBA00060995"/>
    </source>
</evidence>
<comment type="cofactor">
    <cofactor evidence="1 7 9">
        <name>pyridoxal 5'-phosphate</name>
        <dbReference type="ChEBI" id="CHEBI:597326"/>
    </cofactor>
</comment>
<evidence type="ECO:0000313" key="10">
    <source>
        <dbReference type="EMBL" id="SCB54415.1"/>
    </source>
</evidence>
<keyword evidence="7" id="KW-0028">Amino-acid biosynthesis</keyword>
<dbReference type="NCBIfam" id="NF005696">
    <property type="entry name" value="PRK07504.1"/>
    <property type="match status" value="1"/>
</dbReference>
<comment type="pathway">
    <text evidence="7">Amino-acid biosynthesis; L-methionine biosynthesis via de novo pathway; L-homocysteine from O-succinyl-L-homoserine: step 1/1.</text>
</comment>
<evidence type="ECO:0000256" key="8">
    <source>
        <dbReference type="PIRSR" id="PIRSR001434-2"/>
    </source>
</evidence>
<comment type="catalytic activity">
    <reaction evidence="7">
        <text>O-succinyl-L-homoserine + hydrogen sulfide = L-homocysteine + succinate</text>
        <dbReference type="Rhea" id="RHEA:27826"/>
        <dbReference type="ChEBI" id="CHEBI:29919"/>
        <dbReference type="ChEBI" id="CHEBI:30031"/>
        <dbReference type="ChEBI" id="CHEBI:57661"/>
        <dbReference type="ChEBI" id="CHEBI:58199"/>
    </reaction>
</comment>
<dbReference type="PANTHER" id="PTHR11808">
    <property type="entry name" value="TRANS-SULFURATION ENZYME FAMILY MEMBER"/>
    <property type="match status" value="1"/>
</dbReference>
<comment type="subunit">
    <text evidence="2 7">Homotetramer.</text>
</comment>
<dbReference type="SUPFAM" id="SSF53383">
    <property type="entry name" value="PLP-dependent transferases"/>
    <property type="match status" value="1"/>
</dbReference>
<dbReference type="FunFam" id="3.40.640.10:FF:000035">
    <property type="entry name" value="O-succinylhomoserine sulfhydrylase"/>
    <property type="match status" value="1"/>
</dbReference>
<dbReference type="Pfam" id="PF01053">
    <property type="entry name" value="Cys_Met_Meta_PP"/>
    <property type="match status" value="1"/>
</dbReference>